<dbReference type="Gene3D" id="2.150.10.10">
    <property type="entry name" value="Serralysin-like metalloprotease, C-terminal"/>
    <property type="match status" value="2"/>
</dbReference>
<organism evidence="5 6">
    <name type="scientific">Nocardioides jejuensis</name>
    <dbReference type="NCBI Taxonomy" id="2502782"/>
    <lineage>
        <taxon>Bacteria</taxon>
        <taxon>Bacillati</taxon>
        <taxon>Actinomycetota</taxon>
        <taxon>Actinomycetes</taxon>
        <taxon>Propionibacteriales</taxon>
        <taxon>Nocardioidaceae</taxon>
        <taxon>Nocardioides</taxon>
    </lineage>
</organism>
<dbReference type="GO" id="GO:0005576">
    <property type="term" value="C:extracellular region"/>
    <property type="evidence" value="ECO:0007669"/>
    <property type="project" value="UniProtKB-SubCell"/>
</dbReference>
<dbReference type="GO" id="GO:0005509">
    <property type="term" value="F:calcium ion binding"/>
    <property type="evidence" value="ECO:0007669"/>
    <property type="project" value="InterPro"/>
</dbReference>
<sequence>MSDARLRAAIAALTLTAPAALTVLATAPAFATAGSATLTNGVLSIKGGDVAIAVTVAPDTTGGLEVTATSGGDPIGEIAGCTWDAATPTVNDCAGVTSLNIVGSNKADSVAVGSAVTQPLTFNGLAGNDTVTGGAGNDNLIGGLGTDTLNGGGGNDALRPNAPTTTLWQDGGDVVNGGGGSDRALYSGYPTSTTYLAVSLDGTANDGVGGENDNIATDVENVTVSGLKSAQVVVVGSAVANSISVSDVKSGVVDGGAGNDTITNTGDTTGTNSTNPDASASTHGGDGNDKITGRGYLYGDAGTDTLTGTAGAENINGGTGADTVNSLGGTDTIDALDDSVDTVNCGDGTDGIRAGSTDTLTDCETVAIPAPSFTTPADGDAVPVSSTGVASITVTNRLPMTSGASVTVKNALSATIGTGSISVGPNGTAIITVQLSAAAAKAVAANPTKYTSAFVFTGNGKTVRVNRSLVFTAS</sequence>
<feature type="chain" id="PRO_5038678251" description="Calcium-binding protein" evidence="4">
    <location>
        <begin position="32"/>
        <end position="474"/>
    </location>
</feature>
<comment type="subcellular location">
    <subcellularLocation>
        <location evidence="1">Secreted</location>
    </subcellularLocation>
</comment>
<dbReference type="OrthoDB" id="3281695at2"/>
<comment type="caution">
    <text evidence="5">The sequence shown here is derived from an EMBL/GenBank/DDBJ whole genome shotgun (WGS) entry which is preliminary data.</text>
</comment>
<dbReference type="InterPro" id="IPR011049">
    <property type="entry name" value="Serralysin-like_metalloprot_C"/>
</dbReference>
<dbReference type="SUPFAM" id="SSF51120">
    <property type="entry name" value="beta-Roll"/>
    <property type="match status" value="2"/>
</dbReference>
<evidence type="ECO:0008006" key="7">
    <source>
        <dbReference type="Google" id="ProtNLM"/>
    </source>
</evidence>
<proteinExistence type="predicted"/>
<dbReference type="PRINTS" id="PR00313">
    <property type="entry name" value="CABNDNGRPT"/>
</dbReference>
<keyword evidence="4" id="KW-0732">Signal</keyword>
<dbReference type="Proteomes" id="UP000295453">
    <property type="component" value="Unassembled WGS sequence"/>
</dbReference>
<dbReference type="InterPro" id="IPR050557">
    <property type="entry name" value="RTX_toxin/Mannuronan_C5-epim"/>
</dbReference>
<gene>
    <name evidence="5" type="ORF">EPD65_02070</name>
</gene>
<evidence type="ECO:0000313" key="5">
    <source>
        <dbReference type="EMBL" id="TCJ30846.1"/>
    </source>
</evidence>
<evidence type="ECO:0000256" key="2">
    <source>
        <dbReference type="ARBA" id="ARBA00022525"/>
    </source>
</evidence>
<feature type="region of interest" description="Disordered" evidence="3">
    <location>
        <begin position="255"/>
        <end position="289"/>
    </location>
</feature>
<feature type="signal peptide" evidence="4">
    <location>
        <begin position="1"/>
        <end position="31"/>
    </location>
</feature>
<evidence type="ECO:0000256" key="3">
    <source>
        <dbReference type="SAM" id="MobiDB-lite"/>
    </source>
</evidence>
<dbReference type="PANTHER" id="PTHR38340">
    <property type="entry name" value="S-LAYER PROTEIN"/>
    <property type="match status" value="1"/>
</dbReference>
<dbReference type="PANTHER" id="PTHR38340:SF1">
    <property type="entry name" value="S-LAYER PROTEIN"/>
    <property type="match status" value="1"/>
</dbReference>
<dbReference type="RefSeq" id="WP_131581480.1">
    <property type="nucleotide sequence ID" value="NZ_SJZJ01000002.1"/>
</dbReference>
<accession>A0A4R1CKV6</accession>
<protein>
    <recommendedName>
        <fullName evidence="7">Calcium-binding protein</fullName>
    </recommendedName>
</protein>
<dbReference type="InterPro" id="IPR001343">
    <property type="entry name" value="Hemolysn_Ca-bd"/>
</dbReference>
<evidence type="ECO:0000313" key="6">
    <source>
        <dbReference type="Proteomes" id="UP000295453"/>
    </source>
</evidence>
<dbReference type="Pfam" id="PF00353">
    <property type="entry name" value="HemolysinCabind"/>
    <property type="match status" value="3"/>
</dbReference>
<keyword evidence="6" id="KW-1185">Reference proteome</keyword>
<name>A0A4R1CKV6_9ACTN</name>
<dbReference type="EMBL" id="SJZJ01000002">
    <property type="protein sequence ID" value="TCJ30846.1"/>
    <property type="molecule type" value="Genomic_DNA"/>
</dbReference>
<evidence type="ECO:0000256" key="4">
    <source>
        <dbReference type="SAM" id="SignalP"/>
    </source>
</evidence>
<dbReference type="AlphaFoldDB" id="A0A4R1CKV6"/>
<dbReference type="PROSITE" id="PS00330">
    <property type="entry name" value="HEMOLYSIN_CALCIUM"/>
    <property type="match status" value="1"/>
</dbReference>
<dbReference type="InterPro" id="IPR018511">
    <property type="entry name" value="Hemolysin-typ_Ca-bd_CS"/>
</dbReference>
<feature type="compositionally biased region" description="Low complexity" evidence="3">
    <location>
        <begin position="259"/>
        <end position="277"/>
    </location>
</feature>
<evidence type="ECO:0000256" key="1">
    <source>
        <dbReference type="ARBA" id="ARBA00004613"/>
    </source>
</evidence>
<keyword evidence="2" id="KW-0964">Secreted</keyword>
<reference evidence="5 6" key="1">
    <citation type="submission" date="2019-03" db="EMBL/GenBank/DDBJ databases">
        <authorList>
            <person name="Kim M.K.M."/>
        </authorList>
    </citation>
    <scope>NUCLEOTIDE SEQUENCE [LARGE SCALE GENOMIC DNA]</scope>
    <source>
        <strain evidence="5 6">18JY15-6</strain>
    </source>
</reference>